<dbReference type="CDD" id="cd05248">
    <property type="entry name" value="ADP_GME_SDR_e"/>
    <property type="match status" value="1"/>
</dbReference>
<dbReference type="NCBIfam" id="TIGR02197">
    <property type="entry name" value="heptose_epim"/>
    <property type="match status" value="1"/>
</dbReference>
<comment type="function">
    <text evidence="4">Catalyzes the interconversion between ADP-D-glycero-beta-D-manno-heptose and ADP-L-glycero-beta-D-manno-heptose via an epimerization at carbon 6 of the heptose.</text>
</comment>
<dbReference type="PANTHER" id="PTHR43103:SF3">
    <property type="entry name" value="ADP-L-GLYCERO-D-MANNO-HEPTOSE-6-EPIMERASE"/>
    <property type="match status" value="1"/>
</dbReference>
<gene>
    <name evidence="4" type="primary">hldD</name>
    <name evidence="6" type="ORF">GGR13_001180</name>
</gene>
<comment type="pathway">
    <text evidence="4">Nucleotide-sugar biosynthesis; ADP-L-glycero-beta-D-manno-heptose biosynthesis; ADP-L-glycero-beta-D-manno-heptose from D-glycero-beta-D-manno-heptose 7-phosphate: step 4/4.</text>
</comment>
<feature type="binding site" evidence="4">
    <location>
        <begin position="212"/>
        <end position="215"/>
    </location>
    <ligand>
        <name>substrate</name>
    </ligand>
</feature>
<dbReference type="GO" id="GO:0005975">
    <property type="term" value="P:carbohydrate metabolic process"/>
    <property type="evidence" value="ECO:0007669"/>
    <property type="project" value="UniProtKB-UniRule"/>
</dbReference>
<feature type="active site" description="Proton acceptor" evidence="4">
    <location>
        <position position="149"/>
    </location>
</feature>
<evidence type="ECO:0000259" key="5">
    <source>
        <dbReference type="Pfam" id="PF01370"/>
    </source>
</evidence>
<evidence type="ECO:0000256" key="3">
    <source>
        <dbReference type="ARBA" id="ARBA00023277"/>
    </source>
</evidence>
<dbReference type="Proteomes" id="UP000545037">
    <property type="component" value="Unassembled WGS sequence"/>
</dbReference>
<comment type="caution">
    <text evidence="6">The sequence shown here is derived from an EMBL/GenBank/DDBJ whole genome shotgun (WGS) entry which is preliminary data.</text>
</comment>
<feature type="binding site" evidence="4">
    <location>
        <position position="191"/>
    </location>
    <ligand>
        <name>substrate</name>
    </ligand>
</feature>
<dbReference type="InterPro" id="IPR036291">
    <property type="entry name" value="NAD(P)-bd_dom_sf"/>
</dbReference>
<dbReference type="EC" id="5.1.3.20" evidence="4"/>
<dbReference type="EMBL" id="JACHOR010000002">
    <property type="protein sequence ID" value="MBB5745596.1"/>
    <property type="molecule type" value="Genomic_DNA"/>
</dbReference>
<dbReference type="Pfam" id="PF01370">
    <property type="entry name" value="Epimerase"/>
    <property type="match status" value="1"/>
</dbReference>
<organism evidence="6 7">
    <name type="scientific">Brevundimonas variabilis</name>
    <dbReference type="NCBI Taxonomy" id="74312"/>
    <lineage>
        <taxon>Bacteria</taxon>
        <taxon>Pseudomonadati</taxon>
        <taxon>Pseudomonadota</taxon>
        <taxon>Alphaproteobacteria</taxon>
        <taxon>Caulobacterales</taxon>
        <taxon>Caulobacteraceae</taxon>
        <taxon>Brevundimonas</taxon>
    </lineage>
</organism>
<dbReference type="SUPFAM" id="SSF51735">
    <property type="entry name" value="NAD(P)-binding Rossmann-fold domains"/>
    <property type="match status" value="1"/>
</dbReference>
<evidence type="ECO:0000256" key="4">
    <source>
        <dbReference type="HAMAP-Rule" id="MF_01601"/>
    </source>
</evidence>
<feature type="binding site" evidence="4">
    <location>
        <position position="153"/>
    </location>
    <ligand>
        <name>NADP(+)</name>
        <dbReference type="ChEBI" id="CHEBI:58349"/>
    </ligand>
</feature>
<evidence type="ECO:0000256" key="2">
    <source>
        <dbReference type="ARBA" id="ARBA00023235"/>
    </source>
</evidence>
<feature type="binding site" evidence="4">
    <location>
        <position position="198"/>
    </location>
    <ligand>
        <name>substrate</name>
    </ligand>
</feature>
<dbReference type="PANTHER" id="PTHR43103">
    <property type="entry name" value="NUCLEOSIDE-DIPHOSPHATE-SUGAR EPIMERASE"/>
    <property type="match status" value="1"/>
</dbReference>
<dbReference type="GO" id="GO:0050661">
    <property type="term" value="F:NADP binding"/>
    <property type="evidence" value="ECO:0007669"/>
    <property type="project" value="InterPro"/>
</dbReference>
<feature type="binding site" evidence="4">
    <location>
        <begin position="14"/>
        <end position="15"/>
    </location>
    <ligand>
        <name>NADP(+)</name>
        <dbReference type="ChEBI" id="CHEBI:58349"/>
    </ligand>
</feature>
<dbReference type="AlphaFoldDB" id="A0A7W9CHI7"/>
<feature type="binding site" evidence="4">
    <location>
        <position position="180"/>
    </location>
    <ligand>
        <name>substrate</name>
    </ligand>
</feature>
<evidence type="ECO:0000313" key="7">
    <source>
        <dbReference type="Proteomes" id="UP000545037"/>
    </source>
</evidence>
<feature type="binding site" evidence="4">
    <location>
        <begin position="35"/>
        <end position="36"/>
    </location>
    <ligand>
        <name>NADP(+)</name>
        <dbReference type="ChEBI" id="CHEBI:58349"/>
    </ligand>
</feature>
<keyword evidence="2 4" id="KW-0413">Isomerase</keyword>
<sequence>MSRKMIVVTGGAGFIGSNIVARLTADDHHDIVVCDRLETADLAKWKNVAKHPIADFWAPEALFEQLERHADVIEAVVHMGAISSTTETDADLILRTNFTLSRDLWDWCSIRDARLIYASSAATYGDGDQGFEDNEAPEAMSQLRPLNAYGYSKLLFDQYAIRQSDRGQSPSQWAGLKFFNVYGPNEGHKGSMKSVVAQIWPKVAAGETVSLFRSHHPDYADGGQLRDFVFVDDIVEIVVWLLETPGVSGVFNAGSGQARSFDDLAKATFAAAGKTASIAYVDMPEAIRDRYQYFTEARMDRIRAAGWPGQSTPLEEGVRRYVQGFLMTGDPYR</sequence>
<keyword evidence="1 4" id="KW-0521">NADP</keyword>
<comment type="cofactor">
    <cofactor evidence="4">
        <name>NADP(+)</name>
        <dbReference type="ChEBI" id="CHEBI:58349"/>
    </cofactor>
    <text evidence="4">Binds 1 NADP(+) per subunit.</text>
</comment>
<dbReference type="HAMAP" id="MF_01601">
    <property type="entry name" value="Heptose_epimerase"/>
    <property type="match status" value="1"/>
</dbReference>
<dbReference type="GO" id="GO:0097171">
    <property type="term" value="P:ADP-L-glycero-beta-D-manno-heptose biosynthetic process"/>
    <property type="evidence" value="ECO:0007669"/>
    <property type="project" value="UniProtKB-UniPathway"/>
</dbReference>
<feature type="binding site" evidence="4">
    <location>
        <position position="181"/>
    </location>
    <ligand>
        <name>NADP(+)</name>
        <dbReference type="ChEBI" id="CHEBI:58349"/>
    </ligand>
</feature>
<comment type="similarity">
    <text evidence="4">Belongs to the NAD(P)-dependent epimerase/dehydratase family. HldD subfamily.</text>
</comment>
<accession>A0A7W9CHI7</accession>
<dbReference type="UniPathway" id="UPA00356">
    <property type="reaction ID" value="UER00440"/>
</dbReference>
<comment type="catalytic activity">
    <reaction evidence="4">
        <text>ADP-D-glycero-beta-D-manno-heptose = ADP-L-glycero-beta-D-manno-heptose</text>
        <dbReference type="Rhea" id="RHEA:17577"/>
        <dbReference type="ChEBI" id="CHEBI:59967"/>
        <dbReference type="ChEBI" id="CHEBI:61506"/>
        <dbReference type="EC" id="5.1.3.20"/>
    </reaction>
</comment>
<feature type="binding site" evidence="4">
    <location>
        <position position="226"/>
    </location>
    <ligand>
        <name>substrate</name>
    </ligand>
</feature>
<dbReference type="Gene3D" id="3.40.50.720">
    <property type="entry name" value="NAD(P)-binding Rossmann-like Domain"/>
    <property type="match status" value="1"/>
</dbReference>
<feature type="active site" description="Proton acceptor" evidence="4">
    <location>
        <position position="189"/>
    </location>
</feature>
<comment type="subunit">
    <text evidence="4">Homopentamer.</text>
</comment>
<reference evidence="6 7" key="1">
    <citation type="submission" date="2020-08" db="EMBL/GenBank/DDBJ databases">
        <title>Genomic Encyclopedia of Type Strains, Phase IV (KMG-IV): sequencing the most valuable type-strain genomes for metagenomic binning, comparative biology and taxonomic classification.</title>
        <authorList>
            <person name="Goeker M."/>
        </authorList>
    </citation>
    <scope>NUCLEOTIDE SEQUENCE [LARGE SCALE GENOMIC DNA]</scope>
    <source>
        <strain evidence="6 7">DSM 4737</strain>
    </source>
</reference>
<name>A0A7W9CHI7_9CAUL</name>
<feature type="binding site" evidence="4">
    <location>
        <position position="44"/>
    </location>
    <ligand>
        <name>NADP(+)</name>
        <dbReference type="ChEBI" id="CHEBI:58349"/>
    </ligand>
</feature>
<comment type="caution">
    <text evidence="4">Lacks conserved residue(s) required for the propagation of feature annotation.</text>
</comment>
<proteinExistence type="inferred from homology"/>
<comment type="domain">
    <text evidence="4">Contains a large N-terminal NADP-binding domain, and a smaller C-terminal substrate-binding domain.</text>
</comment>
<feature type="domain" description="NAD-dependent epimerase/dehydratase" evidence="5">
    <location>
        <begin position="6"/>
        <end position="254"/>
    </location>
</feature>
<feature type="binding site" evidence="4">
    <location>
        <position position="189"/>
    </location>
    <ligand>
        <name>NADP(+)</name>
        <dbReference type="ChEBI" id="CHEBI:58349"/>
    </ligand>
</feature>
<dbReference type="InterPro" id="IPR001509">
    <property type="entry name" value="Epimerase_deHydtase"/>
</dbReference>
<keyword evidence="7" id="KW-1185">Reference proteome</keyword>
<feature type="binding site" evidence="4">
    <location>
        <begin position="79"/>
        <end position="83"/>
    </location>
    <ligand>
        <name>NADP(+)</name>
        <dbReference type="ChEBI" id="CHEBI:58349"/>
    </ligand>
</feature>
<dbReference type="GO" id="GO:0008712">
    <property type="term" value="F:ADP-glyceromanno-heptose 6-epimerase activity"/>
    <property type="evidence" value="ECO:0007669"/>
    <property type="project" value="UniProtKB-UniRule"/>
</dbReference>
<evidence type="ECO:0000313" key="6">
    <source>
        <dbReference type="EMBL" id="MBB5745596.1"/>
    </source>
</evidence>
<dbReference type="InterPro" id="IPR011912">
    <property type="entry name" value="Heptose_epim"/>
</dbReference>
<feature type="binding site" evidence="4">
    <location>
        <position position="291"/>
    </location>
    <ligand>
        <name>substrate</name>
    </ligand>
</feature>
<keyword evidence="3 4" id="KW-0119">Carbohydrate metabolism</keyword>
<dbReference type="Gene3D" id="3.90.25.10">
    <property type="entry name" value="UDP-galactose 4-epimerase, domain 1"/>
    <property type="match status" value="1"/>
</dbReference>
<evidence type="ECO:0000256" key="1">
    <source>
        <dbReference type="ARBA" id="ARBA00022857"/>
    </source>
</evidence>
<protein>
    <recommendedName>
        <fullName evidence="4">ADP-L-glycero-D-manno-heptose-6-epimerase</fullName>
        <ecNumber evidence="4">5.1.3.20</ecNumber>
    </recommendedName>
    <alternativeName>
        <fullName evidence="4">ADP-L-glycero-beta-D-manno-heptose-6-epimerase</fullName>
        <shortName evidence="4">ADP-glyceromanno-heptose 6-epimerase</shortName>
        <shortName evidence="4">ADP-hep 6-epimerase</shortName>
        <shortName evidence="4">AGME</shortName>
    </alternativeName>
</protein>